<accession>A0A371P1P9</accession>
<dbReference type="PANTHER" id="PTHR42695:SF5">
    <property type="entry name" value="GLUTAMINE AMIDOTRANSFERASE YLR126C-RELATED"/>
    <property type="match status" value="1"/>
</dbReference>
<dbReference type="RefSeq" id="WP_119704465.1">
    <property type="nucleotide sequence ID" value="NZ_JBHSOI010000002.1"/>
</dbReference>
<dbReference type="InterPro" id="IPR017926">
    <property type="entry name" value="GATASE"/>
</dbReference>
<dbReference type="PROSITE" id="PS51273">
    <property type="entry name" value="GATASE_TYPE_1"/>
    <property type="match status" value="1"/>
</dbReference>
<protein>
    <recommendedName>
        <fullName evidence="1">Glutamine amidotransferase domain-containing protein</fullName>
    </recommendedName>
</protein>
<reference evidence="2 3" key="1">
    <citation type="submission" date="2018-08" db="EMBL/GenBank/DDBJ databases">
        <title>Aeromicrobium sp. M2KJ-4, whole genome shotgun sequence.</title>
        <authorList>
            <person name="Tuo L."/>
        </authorList>
    </citation>
    <scope>NUCLEOTIDE SEQUENCE [LARGE SCALE GENOMIC DNA]</scope>
    <source>
        <strain evidence="2 3">M2KJ-4</strain>
    </source>
</reference>
<dbReference type="PANTHER" id="PTHR42695">
    <property type="entry name" value="GLUTAMINE AMIDOTRANSFERASE YLR126C-RELATED"/>
    <property type="match status" value="1"/>
</dbReference>
<dbReference type="GO" id="GO:0005829">
    <property type="term" value="C:cytosol"/>
    <property type="evidence" value="ECO:0007669"/>
    <property type="project" value="TreeGrafter"/>
</dbReference>
<gene>
    <name evidence="2" type="ORF">DX116_11795</name>
</gene>
<dbReference type="Pfam" id="PF00117">
    <property type="entry name" value="GATase"/>
    <property type="match status" value="1"/>
</dbReference>
<evidence type="ECO:0000313" key="2">
    <source>
        <dbReference type="EMBL" id="REK69867.1"/>
    </source>
</evidence>
<dbReference type="AlphaFoldDB" id="A0A371P1P9"/>
<dbReference type="Proteomes" id="UP000265581">
    <property type="component" value="Unassembled WGS sequence"/>
</dbReference>
<dbReference type="Gene3D" id="3.40.50.880">
    <property type="match status" value="1"/>
</dbReference>
<feature type="domain" description="Glutamine amidotransferase" evidence="1">
    <location>
        <begin position="17"/>
        <end position="178"/>
    </location>
</feature>
<sequence>MRIHVVADPADSDGGYVAERLVQRGAELVPVDRDALPAFETLGPSDLVLLLGSDKSAHEERWIDSVTAEVRLIRAALVSGTPVMGICYGVQVLARALGGTSWRADRPELGWQRVDTTDAVLCPEGPWGQMHSDVFSPGPTSRVIGTSWRGPQCIVDDQWGARAIGWQFHPEVTPTTYERWVAEGYYGDTGDDPKELVRQAHANAPRARNLAHALTDSALRYLGVDADGSS</sequence>
<dbReference type="InterPro" id="IPR029062">
    <property type="entry name" value="Class_I_gatase-like"/>
</dbReference>
<dbReference type="InterPro" id="IPR044992">
    <property type="entry name" value="ChyE-like"/>
</dbReference>
<proteinExistence type="predicted"/>
<keyword evidence="3" id="KW-1185">Reference proteome</keyword>
<comment type="caution">
    <text evidence="2">The sequence shown here is derived from an EMBL/GenBank/DDBJ whole genome shotgun (WGS) entry which is preliminary data.</text>
</comment>
<evidence type="ECO:0000313" key="3">
    <source>
        <dbReference type="Proteomes" id="UP000265581"/>
    </source>
</evidence>
<dbReference type="EMBL" id="QUBR01000002">
    <property type="protein sequence ID" value="REK69867.1"/>
    <property type="molecule type" value="Genomic_DNA"/>
</dbReference>
<dbReference type="SUPFAM" id="SSF52317">
    <property type="entry name" value="Class I glutamine amidotransferase-like"/>
    <property type="match status" value="1"/>
</dbReference>
<evidence type="ECO:0000259" key="1">
    <source>
        <dbReference type="Pfam" id="PF00117"/>
    </source>
</evidence>
<dbReference type="OrthoDB" id="5196541at2"/>
<name>A0A371P1P9_9ACTN</name>
<organism evidence="2 3">
    <name type="scientific">Aeromicrobium endophyticum</name>
    <dbReference type="NCBI Taxonomy" id="2292704"/>
    <lineage>
        <taxon>Bacteria</taxon>
        <taxon>Bacillati</taxon>
        <taxon>Actinomycetota</taxon>
        <taxon>Actinomycetes</taxon>
        <taxon>Propionibacteriales</taxon>
        <taxon>Nocardioidaceae</taxon>
        <taxon>Aeromicrobium</taxon>
    </lineage>
</organism>